<dbReference type="Gene3D" id="3.40.630.30">
    <property type="match status" value="1"/>
</dbReference>
<dbReference type="GO" id="GO:1990189">
    <property type="term" value="F:protein N-terminal-serine acetyltransferase activity"/>
    <property type="evidence" value="ECO:0007669"/>
    <property type="project" value="TreeGrafter"/>
</dbReference>
<protein>
    <recommendedName>
        <fullName evidence="1">N-acetyltransferase domain-containing protein</fullName>
    </recommendedName>
</protein>
<reference evidence="2 3" key="1">
    <citation type="submission" date="2018-06" db="EMBL/GenBank/DDBJ databases">
        <title>Streptacidiphilus pinicola sp. nov., isolated from pine grove soil.</title>
        <authorList>
            <person name="Roh S.G."/>
            <person name="Park S."/>
            <person name="Kim M.-K."/>
            <person name="Yun B.-R."/>
            <person name="Park J."/>
            <person name="Kim M.J."/>
            <person name="Kim Y.S."/>
            <person name="Kim S.B."/>
        </authorList>
    </citation>
    <scope>NUCLEOTIDE SEQUENCE [LARGE SCALE GENOMIC DNA]</scope>
    <source>
        <strain evidence="2 3">MMS16-CNU450</strain>
    </source>
</reference>
<dbReference type="PANTHER" id="PTHR43441:SF10">
    <property type="entry name" value="ACETYLTRANSFERASE"/>
    <property type="match status" value="1"/>
</dbReference>
<dbReference type="InterPro" id="IPR051908">
    <property type="entry name" value="Ribosomal_N-acetyltransferase"/>
</dbReference>
<dbReference type="PROSITE" id="PS51186">
    <property type="entry name" value="GNAT"/>
    <property type="match status" value="1"/>
</dbReference>
<evidence type="ECO:0000313" key="2">
    <source>
        <dbReference type="EMBL" id="RAG84998.1"/>
    </source>
</evidence>
<dbReference type="AlphaFoldDB" id="A0A2X0JBS3"/>
<organism evidence="2 3">
    <name type="scientific">Streptacidiphilus pinicola</name>
    <dbReference type="NCBI Taxonomy" id="2219663"/>
    <lineage>
        <taxon>Bacteria</taxon>
        <taxon>Bacillati</taxon>
        <taxon>Actinomycetota</taxon>
        <taxon>Actinomycetes</taxon>
        <taxon>Kitasatosporales</taxon>
        <taxon>Streptomycetaceae</taxon>
        <taxon>Streptacidiphilus</taxon>
    </lineage>
</organism>
<name>A0A2X0JBS3_9ACTN</name>
<proteinExistence type="predicted"/>
<dbReference type="RefSeq" id="WP_111501219.1">
    <property type="nucleotide sequence ID" value="NZ_QKYN01000053.1"/>
</dbReference>
<dbReference type="PANTHER" id="PTHR43441">
    <property type="entry name" value="RIBOSOMAL-PROTEIN-SERINE ACETYLTRANSFERASE"/>
    <property type="match status" value="1"/>
</dbReference>
<keyword evidence="3" id="KW-1185">Reference proteome</keyword>
<dbReference type="EMBL" id="QKYN01000053">
    <property type="protein sequence ID" value="RAG84998.1"/>
    <property type="molecule type" value="Genomic_DNA"/>
</dbReference>
<dbReference type="SUPFAM" id="SSF55729">
    <property type="entry name" value="Acyl-CoA N-acyltransferases (Nat)"/>
    <property type="match status" value="1"/>
</dbReference>
<comment type="caution">
    <text evidence="2">The sequence shown here is derived from an EMBL/GenBank/DDBJ whole genome shotgun (WGS) entry which is preliminary data.</text>
</comment>
<evidence type="ECO:0000259" key="1">
    <source>
        <dbReference type="PROSITE" id="PS51186"/>
    </source>
</evidence>
<dbReference type="GO" id="GO:0005737">
    <property type="term" value="C:cytoplasm"/>
    <property type="evidence" value="ECO:0007669"/>
    <property type="project" value="TreeGrafter"/>
</dbReference>
<dbReference type="OrthoDB" id="9795188at2"/>
<sequence>MPDSRTLPRTQPVLHDSRTTLTEFRPGDENAMVEASQDESIRRWTAWPRSYTLTDAQQGIAQRKERFRSDSAVAFAIRRTGSDLLVGGCDLRTTQDSPHRFELAYWLAGHARGAGVASSAVRLVCQWAFRELPALRIEALVQPENTSSRAVLLRASFTHEGTLRAFRIRRGLPIDLDCYALLKNE</sequence>
<dbReference type="GO" id="GO:0008999">
    <property type="term" value="F:protein-N-terminal-alanine acetyltransferase activity"/>
    <property type="evidence" value="ECO:0007669"/>
    <property type="project" value="TreeGrafter"/>
</dbReference>
<gene>
    <name evidence="2" type="ORF">DN069_13620</name>
</gene>
<dbReference type="Pfam" id="PF13302">
    <property type="entry name" value="Acetyltransf_3"/>
    <property type="match status" value="1"/>
</dbReference>
<dbReference type="InterPro" id="IPR000182">
    <property type="entry name" value="GNAT_dom"/>
</dbReference>
<dbReference type="InterPro" id="IPR016181">
    <property type="entry name" value="Acyl_CoA_acyltransferase"/>
</dbReference>
<evidence type="ECO:0000313" key="3">
    <source>
        <dbReference type="Proteomes" id="UP000248889"/>
    </source>
</evidence>
<feature type="domain" description="N-acetyltransferase" evidence="1">
    <location>
        <begin position="31"/>
        <end position="175"/>
    </location>
</feature>
<accession>A0A2X0JBS3</accession>
<dbReference type="Proteomes" id="UP000248889">
    <property type="component" value="Unassembled WGS sequence"/>
</dbReference>